<sequence>MKVNLTIEFNYDLNDIVHFISKDKPIAARNFKNELVKKLKKDLVNPFHFKKSVYFDDENFRDYIFKGYTTIVKIDSKNEIVHVIGILKHRALF</sequence>
<reference evidence="2" key="1">
    <citation type="submission" date="2021-11" db="EMBL/GenBank/DDBJ databases">
        <title>Description of novel Flavobacterium species.</title>
        <authorList>
            <person name="Saticioglu I.B."/>
            <person name="Ay H."/>
            <person name="Altun S."/>
            <person name="Duman M."/>
        </authorList>
    </citation>
    <scope>NUCLEOTIDE SEQUENCE</scope>
    <source>
        <strain evidence="2">F-126</strain>
    </source>
</reference>
<dbReference type="InterPro" id="IPR035093">
    <property type="entry name" value="RelE/ParE_toxin_dom_sf"/>
</dbReference>
<dbReference type="InterPro" id="IPR007712">
    <property type="entry name" value="RelE/ParE_toxin"/>
</dbReference>
<proteinExistence type="predicted"/>
<evidence type="ECO:0000313" key="2">
    <source>
        <dbReference type="EMBL" id="MCC9019366.1"/>
    </source>
</evidence>
<dbReference type="Proteomes" id="UP001430700">
    <property type="component" value="Unassembled WGS sequence"/>
</dbReference>
<evidence type="ECO:0000256" key="1">
    <source>
        <dbReference type="ARBA" id="ARBA00022649"/>
    </source>
</evidence>
<dbReference type="Pfam" id="PF05016">
    <property type="entry name" value="ParE_toxin"/>
    <property type="match status" value="1"/>
</dbReference>
<dbReference type="Gene3D" id="3.30.2310.20">
    <property type="entry name" value="RelE-like"/>
    <property type="match status" value="1"/>
</dbReference>
<dbReference type="EMBL" id="JAJJMN010000001">
    <property type="protein sequence ID" value="MCC9019366.1"/>
    <property type="molecule type" value="Genomic_DNA"/>
</dbReference>
<accession>A0ABS8M3F7</accession>
<name>A0ABS8M3F7_9FLAO</name>
<keyword evidence="3" id="KW-1185">Reference proteome</keyword>
<gene>
    <name evidence="2" type="ORF">LNQ34_16460</name>
</gene>
<organism evidence="2 3">
    <name type="scientific">Flavobacterium lipolyticum</name>
    <dbReference type="NCBI Taxonomy" id="2893754"/>
    <lineage>
        <taxon>Bacteria</taxon>
        <taxon>Pseudomonadati</taxon>
        <taxon>Bacteroidota</taxon>
        <taxon>Flavobacteriia</taxon>
        <taxon>Flavobacteriales</taxon>
        <taxon>Flavobacteriaceae</taxon>
        <taxon>Flavobacterium</taxon>
    </lineage>
</organism>
<keyword evidence="1" id="KW-1277">Toxin-antitoxin system</keyword>
<comment type="caution">
    <text evidence="2">The sequence shown here is derived from an EMBL/GenBank/DDBJ whole genome shotgun (WGS) entry which is preliminary data.</text>
</comment>
<dbReference type="RefSeq" id="WP_202701387.1">
    <property type="nucleotide sequence ID" value="NZ_JAJJMN010000001.1"/>
</dbReference>
<protein>
    <submittedName>
        <fullName evidence="2">Type II toxin-antitoxin system RelE/ParE family toxin</fullName>
    </submittedName>
</protein>
<evidence type="ECO:0000313" key="3">
    <source>
        <dbReference type="Proteomes" id="UP001430700"/>
    </source>
</evidence>